<evidence type="ECO:0000313" key="7">
    <source>
        <dbReference type="EMBL" id="KAB0287979.1"/>
    </source>
</evidence>
<dbReference type="InterPro" id="IPR000485">
    <property type="entry name" value="AsnC-type_HTH_dom"/>
</dbReference>
<keyword evidence="10" id="KW-1185">Reference proteome</keyword>
<evidence type="ECO:0000313" key="8">
    <source>
        <dbReference type="EMBL" id="KAB0301313.1"/>
    </source>
</evidence>
<reference evidence="8 11" key="2">
    <citation type="submission" date="2019-09" db="EMBL/GenBank/DDBJ databases">
        <title>Vibrio Fortis S7-72.</title>
        <authorList>
            <person name="Das S.K."/>
        </authorList>
    </citation>
    <scope>NUCLEOTIDE SEQUENCE [LARGE SCALE GENOMIC DNA]</scope>
    <source>
        <strain evidence="8 11">S7-72</strain>
    </source>
</reference>
<dbReference type="GO" id="GO:0043201">
    <property type="term" value="P:response to L-leucine"/>
    <property type="evidence" value="ECO:0007669"/>
    <property type="project" value="TreeGrafter"/>
</dbReference>
<evidence type="ECO:0000256" key="3">
    <source>
        <dbReference type="ARBA" id="ARBA00023159"/>
    </source>
</evidence>
<evidence type="ECO:0000259" key="6">
    <source>
        <dbReference type="PROSITE" id="PS50956"/>
    </source>
</evidence>
<feature type="domain" description="HTH asnC-type" evidence="6">
    <location>
        <begin position="6"/>
        <end position="67"/>
    </location>
</feature>
<dbReference type="OrthoDB" id="166264at2"/>
<dbReference type="EMBL" id="JFFR01000033">
    <property type="protein sequence ID" value="KDN26473.1"/>
    <property type="molecule type" value="Genomic_DNA"/>
</dbReference>
<evidence type="ECO:0000313" key="12">
    <source>
        <dbReference type="Proteomes" id="UP000326789"/>
    </source>
</evidence>
<dbReference type="Gene3D" id="1.10.10.10">
    <property type="entry name" value="Winged helix-like DNA-binding domain superfamily/Winged helix DNA-binding domain"/>
    <property type="match status" value="1"/>
</dbReference>
<dbReference type="PROSITE" id="PS00519">
    <property type="entry name" value="HTH_ASNC_1"/>
    <property type="match status" value="1"/>
</dbReference>
<dbReference type="GO" id="GO:0006355">
    <property type="term" value="P:regulation of DNA-templated transcription"/>
    <property type="evidence" value="ECO:0007669"/>
    <property type="project" value="UniProtKB-ARBA"/>
</dbReference>
<dbReference type="PRINTS" id="PR00033">
    <property type="entry name" value="HTHASNC"/>
</dbReference>
<dbReference type="PROSITE" id="PS50956">
    <property type="entry name" value="HTH_ASNC_2"/>
    <property type="match status" value="1"/>
</dbReference>
<dbReference type="EMBL" id="VWSE01000006">
    <property type="protein sequence ID" value="KAB0287979.1"/>
    <property type="molecule type" value="Genomic_DNA"/>
</dbReference>
<sequence>MPQHQLDRIDKEILRILHMKGRLPVVELAKQVNLTTSPCSDRLKRLEKEGYITGYHAELCSEKLGLDVQVFIHIRLDQTSFSIFDKFAQAVEMMPEIEECYSLSGDFDTMIKVRVKDMKAYQSFMSTKLGTLPGVIQTRSEVVIEEHKKGFGVNPELLSTLG</sequence>
<reference evidence="7 12" key="3">
    <citation type="submission" date="2019-09" db="EMBL/GenBank/DDBJ databases">
        <title>Whole genome sequence of Vibrio fortis.</title>
        <authorList>
            <person name="Das S.K."/>
        </authorList>
    </citation>
    <scope>NUCLEOTIDE SEQUENCE [LARGE SCALE GENOMIC DNA]</scope>
    <source>
        <strain evidence="7 12">AN60</strain>
    </source>
</reference>
<dbReference type="InterPro" id="IPR011008">
    <property type="entry name" value="Dimeric_a/b-barrel"/>
</dbReference>
<dbReference type="InterPro" id="IPR011991">
    <property type="entry name" value="ArsR-like_HTH"/>
</dbReference>
<dbReference type="SUPFAM" id="SSF46785">
    <property type="entry name" value="Winged helix' DNA-binding domain"/>
    <property type="match status" value="1"/>
</dbReference>
<gene>
    <name evidence="7" type="ORF">F2P58_10905</name>
    <name evidence="8" type="ORF">F2Z80_19785</name>
    <name evidence="9" type="ORF">VFDL14_11335</name>
</gene>
<dbReference type="EMBL" id="VXDD01000003">
    <property type="protein sequence ID" value="KAB0301313.1"/>
    <property type="molecule type" value="Genomic_DNA"/>
</dbReference>
<evidence type="ECO:0000313" key="10">
    <source>
        <dbReference type="Proteomes" id="UP000027219"/>
    </source>
</evidence>
<dbReference type="Pfam" id="PF01037">
    <property type="entry name" value="AsnC_trans_reg"/>
    <property type="match status" value="1"/>
</dbReference>
<dbReference type="InterPro" id="IPR036390">
    <property type="entry name" value="WH_DNA-bd_sf"/>
</dbReference>
<comment type="caution">
    <text evidence="9">The sequence shown here is derived from an EMBL/GenBank/DDBJ whole genome shotgun (WGS) entry which is preliminary data.</text>
</comment>
<keyword evidence="3" id="KW-0010">Activator</keyword>
<reference evidence="9 10" key="1">
    <citation type="submission" date="2014-02" db="EMBL/GenBank/DDBJ databases">
        <title>Vibrio fortis Dalian14 Genome Sequencing.</title>
        <authorList>
            <person name="Wang Y."/>
            <person name="Song L."/>
            <person name="Liu G."/>
            <person name="Ding J."/>
        </authorList>
    </citation>
    <scope>NUCLEOTIDE SEQUENCE [LARGE SCALE GENOMIC DNA]</scope>
    <source>
        <strain evidence="9 10">Dalian14</strain>
    </source>
</reference>
<keyword evidence="2" id="KW-0238">DNA-binding</keyword>
<dbReference type="PANTHER" id="PTHR30154">
    <property type="entry name" value="LEUCINE-RESPONSIVE REGULATORY PROTEIN"/>
    <property type="match status" value="1"/>
</dbReference>
<evidence type="ECO:0000256" key="2">
    <source>
        <dbReference type="ARBA" id="ARBA00023125"/>
    </source>
</evidence>
<dbReference type="Proteomes" id="UP000027219">
    <property type="component" value="Unassembled WGS sequence"/>
</dbReference>
<evidence type="ECO:0000256" key="4">
    <source>
        <dbReference type="ARBA" id="ARBA00023163"/>
    </source>
</evidence>
<evidence type="ECO:0000256" key="5">
    <source>
        <dbReference type="ARBA" id="ARBA00039227"/>
    </source>
</evidence>
<dbReference type="InterPro" id="IPR019887">
    <property type="entry name" value="Tscrpt_reg_AsnC/Lrp_C"/>
</dbReference>
<dbReference type="GO" id="GO:0005829">
    <property type="term" value="C:cytosol"/>
    <property type="evidence" value="ECO:0007669"/>
    <property type="project" value="TreeGrafter"/>
</dbReference>
<dbReference type="Gene3D" id="3.30.70.920">
    <property type="match status" value="1"/>
</dbReference>
<dbReference type="InterPro" id="IPR019888">
    <property type="entry name" value="Tscrpt_reg_AsnC-like"/>
</dbReference>
<dbReference type="Proteomes" id="UP000326789">
    <property type="component" value="Unassembled WGS sequence"/>
</dbReference>
<dbReference type="GO" id="GO:0043565">
    <property type="term" value="F:sequence-specific DNA binding"/>
    <property type="evidence" value="ECO:0007669"/>
    <property type="project" value="InterPro"/>
</dbReference>
<keyword evidence="1" id="KW-0805">Transcription regulation</keyword>
<dbReference type="Proteomes" id="UP000326687">
    <property type="component" value="Unassembled WGS sequence"/>
</dbReference>
<accession>A0A066UQI5</accession>
<dbReference type="RefSeq" id="WP_032553765.1">
    <property type="nucleotide sequence ID" value="NZ_BTGL01000002.1"/>
</dbReference>
<proteinExistence type="predicted"/>
<dbReference type="InterPro" id="IPR036388">
    <property type="entry name" value="WH-like_DNA-bd_sf"/>
</dbReference>
<dbReference type="SUPFAM" id="SSF54909">
    <property type="entry name" value="Dimeric alpha+beta barrel"/>
    <property type="match status" value="1"/>
</dbReference>
<evidence type="ECO:0000256" key="1">
    <source>
        <dbReference type="ARBA" id="ARBA00023015"/>
    </source>
</evidence>
<organism evidence="9 10">
    <name type="scientific">Vibrio fortis</name>
    <dbReference type="NCBI Taxonomy" id="212667"/>
    <lineage>
        <taxon>Bacteria</taxon>
        <taxon>Pseudomonadati</taxon>
        <taxon>Pseudomonadota</taxon>
        <taxon>Gammaproteobacteria</taxon>
        <taxon>Vibrionales</taxon>
        <taxon>Vibrionaceae</taxon>
        <taxon>Vibrio</taxon>
    </lineage>
</organism>
<dbReference type="PANTHER" id="PTHR30154:SF0">
    <property type="entry name" value="LEUCINE-RESPONSIVE REGULATORY PROTEIN"/>
    <property type="match status" value="1"/>
</dbReference>
<evidence type="ECO:0000313" key="11">
    <source>
        <dbReference type="Proteomes" id="UP000326687"/>
    </source>
</evidence>
<dbReference type="CDD" id="cd00090">
    <property type="entry name" value="HTH_ARSR"/>
    <property type="match status" value="1"/>
</dbReference>
<dbReference type="SMART" id="SM00344">
    <property type="entry name" value="HTH_ASNC"/>
    <property type="match status" value="1"/>
</dbReference>
<dbReference type="InterPro" id="IPR019885">
    <property type="entry name" value="Tscrpt_reg_HTH_AsnC-type_CS"/>
</dbReference>
<name>A0A066UQI5_9VIBR</name>
<dbReference type="GO" id="GO:0006524">
    <property type="term" value="P:alanine catabolic process"/>
    <property type="evidence" value="ECO:0007669"/>
    <property type="project" value="TreeGrafter"/>
</dbReference>
<dbReference type="Pfam" id="PF13412">
    <property type="entry name" value="HTH_24"/>
    <property type="match status" value="1"/>
</dbReference>
<dbReference type="AlphaFoldDB" id="A0A066UQI5"/>
<evidence type="ECO:0000313" key="9">
    <source>
        <dbReference type="EMBL" id="KDN26473.1"/>
    </source>
</evidence>
<keyword evidence="4" id="KW-0804">Transcription</keyword>
<protein>
    <recommendedName>
        <fullName evidence="5">Leucine-responsive regulatory protein</fullName>
    </recommendedName>
</protein>